<dbReference type="OrthoDB" id="5985978at2759"/>
<feature type="signal peptide" evidence="1">
    <location>
        <begin position="1"/>
        <end position="19"/>
    </location>
</feature>
<dbReference type="Pfam" id="PF25815">
    <property type="entry name" value="CTHRC1_C"/>
    <property type="match status" value="1"/>
</dbReference>
<evidence type="ECO:0000259" key="2">
    <source>
        <dbReference type="Pfam" id="PF25815"/>
    </source>
</evidence>
<protein>
    <submittedName>
        <fullName evidence="4">Collagen triple helix repeat-containing protein 1-like</fullName>
    </submittedName>
</protein>
<name>A0A6P8J4Z0_ACTTE</name>
<sequence length="184" mass="20877">MRISTIYAILLVFSWTVFGFLPEVGSAPSMRHDTFSQLRKRFSRSVSSNWKECSWNSISEGKDYGLIRDCVFRKKQSNSALHVYWNGEFSVNQCSGCCKRWFFTFNGAECQSPRAIDGLVYLSYGTVWLHRVRHIEGHCNNVQRGNVRVGFNVGDCSGYGNANAYTGWGTASRLFVEEVPSPQT</sequence>
<dbReference type="RefSeq" id="XP_031574724.1">
    <property type="nucleotide sequence ID" value="XM_031718864.1"/>
</dbReference>
<feature type="domain" description="CTHRC1 C-terminal" evidence="2">
    <location>
        <begin position="45"/>
        <end position="176"/>
    </location>
</feature>
<evidence type="ECO:0000313" key="4">
    <source>
        <dbReference type="RefSeq" id="XP_031574724.1"/>
    </source>
</evidence>
<dbReference type="GeneID" id="116308445"/>
<proteinExistence type="predicted"/>
<keyword evidence="1" id="KW-0732">Signal</keyword>
<feature type="chain" id="PRO_5027952882" evidence="1">
    <location>
        <begin position="20"/>
        <end position="184"/>
    </location>
</feature>
<evidence type="ECO:0000256" key="1">
    <source>
        <dbReference type="SAM" id="SignalP"/>
    </source>
</evidence>
<dbReference type="AlphaFoldDB" id="A0A6P8J4Z0"/>
<dbReference type="Proteomes" id="UP000515163">
    <property type="component" value="Unplaced"/>
</dbReference>
<dbReference type="KEGG" id="aten:116308445"/>
<gene>
    <name evidence="4" type="primary">LOC116308445</name>
</gene>
<dbReference type="InterPro" id="IPR057873">
    <property type="entry name" value="CTHRC1_C"/>
</dbReference>
<dbReference type="InParanoid" id="A0A6P8J4Z0"/>
<reference evidence="4" key="1">
    <citation type="submission" date="2025-08" db="UniProtKB">
        <authorList>
            <consortium name="RefSeq"/>
        </authorList>
    </citation>
    <scope>IDENTIFICATION</scope>
    <source>
        <tissue evidence="4">Tentacle</tissue>
    </source>
</reference>
<keyword evidence="3" id="KW-1185">Reference proteome</keyword>
<accession>A0A6P8J4Z0</accession>
<evidence type="ECO:0000313" key="3">
    <source>
        <dbReference type="Proteomes" id="UP000515163"/>
    </source>
</evidence>
<organism evidence="3 4">
    <name type="scientific">Actinia tenebrosa</name>
    <name type="common">Australian red waratah sea anemone</name>
    <dbReference type="NCBI Taxonomy" id="6105"/>
    <lineage>
        <taxon>Eukaryota</taxon>
        <taxon>Metazoa</taxon>
        <taxon>Cnidaria</taxon>
        <taxon>Anthozoa</taxon>
        <taxon>Hexacorallia</taxon>
        <taxon>Actiniaria</taxon>
        <taxon>Actiniidae</taxon>
        <taxon>Actinia</taxon>
    </lineage>
</organism>